<dbReference type="InterPro" id="IPR032675">
    <property type="entry name" value="LRR_dom_sf"/>
</dbReference>
<dbReference type="Pfam" id="PF13306">
    <property type="entry name" value="LRR_5"/>
    <property type="match status" value="1"/>
</dbReference>
<comment type="caution">
    <text evidence="1">The sequence shown here is derived from an EMBL/GenBank/DDBJ whole genome shotgun (WGS) entry which is preliminary data.</text>
</comment>
<reference evidence="1" key="1">
    <citation type="submission" date="2023-08" db="EMBL/GenBank/DDBJ databases">
        <authorList>
            <person name="Audoor S."/>
            <person name="Bilcke G."/>
        </authorList>
    </citation>
    <scope>NUCLEOTIDE SEQUENCE</scope>
</reference>
<name>A0AAD2CI82_9STRA</name>
<dbReference type="PANTHER" id="PTHR45661">
    <property type="entry name" value="SURFACE ANTIGEN"/>
    <property type="match status" value="1"/>
</dbReference>
<evidence type="ECO:0000313" key="2">
    <source>
        <dbReference type="Proteomes" id="UP001295423"/>
    </source>
</evidence>
<proteinExistence type="predicted"/>
<sequence length="469" mass="53271">MATTREEDSKWVTVGPSDAQVDIPRDITHVTLQPETDLIEKYGFYGCEALVEVDAPLTSRLRIIRSQAFYNCIKLKRIAIPKTVNQINSHAFFWCESLTSISLVQTQLKTIGGYAFAYCLSLKEILLPATIKVIETCAFFDCKQLINVEFPEGLEVIMDNAFKMCNSLEIVHIPSTVTKIGQRAFTNCSKIQTVEIALERSLLREINAAAFRGCYELQNIAIPSDTLVQSDTFRLCPQLAENLAGNLPPDYDEAMTEFLKHRFDDLPLHKLCYSISYESQEIIAEKIEHLLLTNDKACWYKEYDALRKTPGHLLALASNCTQDSDFHNGVLTILYSKPIQSLGLEDWRSALRSVIVDYTNTLTREDRIFRIDEIISMFESLELMEATSLLELALWKAKMKSWREDNPNTNDASLDDPELRKECFVQCGSHTIINSILPFVKQNRAPMVPFFSNNGDNDDSISNETAISW</sequence>
<dbReference type="AlphaFoldDB" id="A0AAD2CI82"/>
<gene>
    <name evidence="1" type="ORF">CYCCA115_LOCUS1612</name>
</gene>
<organism evidence="1 2">
    <name type="scientific">Cylindrotheca closterium</name>
    <dbReference type="NCBI Taxonomy" id="2856"/>
    <lineage>
        <taxon>Eukaryota</taxon>
        <taxon>Sar</taxon>
        <taxon>Stramenopiles</taxon>
        <taxon>Ochrophyta</taxon>
        <taxon>Bacillariophyta</taxon>
        <taxon>Bacillariophyceae</taxon>
        <taxon>Bacillariophycidae</taxon>
        <taxon>Bacillariales</taxon>
        <taxon>Bacillariaceae</taxon>
        <taxon>Cylindrotheca</taxon>
    </lineage>
</organism>
<dbReference type="SUPFAM" id="SSF52058">
    <property type="entry name" value="L domain-like"/>
    <property type="match status" value="1"/>
</dbReference>
<protein>
    <recommendedName>
        <fullName evidence="3">Leucine-rich repeat domain-containing protein</fullName>
    </recommendedName>
</protein>
<evidence type="ECO:0000313" key="1">
    <source>
        <dbReference type="EMBL" id="CAJ1929135.1"/>
    </source>
</evidence>
<keyword evidence="2" id="KW-1185">Reference proteome</keyword>
<dbReference type="InterPro" id="IPR026906">
    <property type="entry name" value="LRR_5"/>
</dbReference>
<evidence type="ECO:0008006" key="3">
    <source>
        <dbReference type="Google" id="ProtNLM"/>
    </source>
</evidence>
<dbReference type="Proteomes" id="UP001295423">
    <property type="component" value="Unassembled WGS sequence"/>
</dbReference>
<dbReference type="InterPro" id="IPR053139">
    <property type="entry name" value="Surface_bspA-like"/>
</dbReference>
<accession>A0AAD2CI82</accession>
<dbReference type="EMBL" id="CAKOGP040000069">
    <property type="protein sequence ID" value="CAJ1929135.1"/>
    <property type="molecule type" value="Genomic_DNA"/>
</dbReference>
<dbReference type="PANTHER" id="PTHR45661:SF3">
    <property type="entry name" value="IG-LIKE DOMAIN-CONTAINING PROTEIN"/>
    <property type="match status" value="1"/>
</dbReference>
<dbReference type="Gene3D" id="3.80.10.10">
    <property type="entry name" value="Ribonuclease Inhibitor"/>
    <property type="match status" value="1"/>
</dbReference>